<dbReference type="Gene3D" id="3.90.550.10">
    <property type="entry name" value="Spore Coat Polysaccharide Biosynthesis Protein SpsA, Chain A"/>
    <property type="match status" value="1"/>
</dbReference>
<dbReference type="AlphaFoldDB" id="C1DXQ8"/>
<reference evidence="2 3" key="1">
    <citation type="journal article" date="2009" name="J. Bacteriol.">
        <title>Complete and draft genome sequences of six members of the Aquificales.</title>
        <authorList>
            <person name="Reysenbach A.L."/>
            <person name="Hamamura N."/>
            <person name="Podar M."/>
            <person name="Griffiths E."/>
            <person name="Ferreira S."/>
            <person name="Hochstein R."/>
            <person name="Heidelberg J."/>
            <person name="Johnson J."/>
            <person name="Mead D."/>
            <person name="Pohorille A."/>
            <person name="Sarmiento M."/>
            <person name="Schweighofer K."/>
            <person name="Seshadri R."/>
            <person name="Voytek M.A."/>
        </authorList>
    </citation>
    <scope>NUCLEOTIDE SEQUENCE [LARGE SCALE GENOMIC DNA]</scope>
    <source>
        <strain evidence="3">Az-Fu1 / DSM 15241 / OCM 825</strain>
    </source>
</reference>
<feature type="domain" description="Glycosyltransferase 2-like" evidence="1">
    <location>
        <begin position="5"/>
        <end position="137"/>
    </location>
</feature>
<keyword evidence="3" id="KW-1185">Reference proteome</keyword>
<accession>C1DXQ8</accession>
<dbReference type="KEGG" id="saf:SULAZ_0172"/>
<dbReference type="SUPFAM" id="SSF53448">
    <property type="entry name" value="Nucleotide-diphospho-sugar transferases"/>
    <property type="match status" value="1"/>
</dbReference>
<name>C1DXQ8_SULAA</name>
<organism evidence="2 3">
    <name type="scientific">Sulfurihydrogenibium azorense (strain DSM 15241 / OCM 825 / Az-Fu1)</name>
    <dbReference type="NCBI Taxonomy" id="204536"/>
    <lineage>
        <taxon>Bacteria</taxon>
        <taxon>Pseudomonadati</taxon>
        <taxon>Aquificota</taxon>
        <taxon>Aquificia</taxon>
        <taxon>Aquificales</taxon>
        <taxon>Hydrogenothermaceae</taxon>
        <taxon>Sulfurihydrogenibium</taxon>
    </lineage>
</organism>
<dbReference type="InterPro" id="IPR029044">
    <property type="entry name" value="Nucleotide-diphossugar_trans"/>
</dbReference>
<dbReference type="Pfam" id="PF00535">
    <property type="entry name" value="Glycos_transf_2"/>
    <property type="match status" value="1"/>
</dbReference>
<proteinExistence type="predicted"/>
<dbReference type="PANTHER" id="PTHR22916">
    <property type="entry name" value="GLYCOSYLTRANSFERASE"/>
    <property type="match status" value="1"/>
</dbReference>
<dbReference type="Proteomes" id="UP000001369">
    <property type="component" value="Chromosome"/>
</dbReference>
<keyword evidence="2" id="KW-0328">Glycosyltransferase</keyword>
<sequence length="297" mass="35195">MPQVSVIIPVYNGEKYIKESINSVLNQTFKDLEIVVVNDASTDSTEKVIFENFRNEIKSKKIIYYKNPKNMERSYSRNKGYSISSGKYIFFLDYDDEWDKDYISESVKYLTDNDIVYSFPRTFIDSNGNIKRVSSKKLPEDVGKIIFSGNIGYPSASGFNRNSFLMYDENLSYREDWELFVRSFLLGFKIKVLDNNKVKIREHSGRTSKKNLDMLLNTVLIYKKYKNLIPDKYINYIKFHLGDMYLRYGDLPKGWKYILQSFKEKDLLTFKNIITLLKRGFRIDKYLSYYSLKRMVL</sequence>
<gene>
    <name evidence="2" type="ordered locus">SULAZ_0172</name>
</gene>
<dbReference type="CAZy" id="GT2">
    <property type="family name" value="Glycosyltransferase Family 2"/>
</dbReference>
<dbReference type="GO" id="GO:0016758">
    <property type="term" value="F:hexosyltransferase activity"/>
    <property type="evidence" value="ECO:0007669"/>
    <property type="project" value="UniProtKB-ARBA"/>
</dbReference>
<dbReference type="STRING" id="204536.SULAZ_0172"/>
<evidence type="ECO:0000313" key="3">
    <source>
        <dbReference type="Proteomes" id="UP000001369"/>
    </source>
</evidence>
<protein>
    <submittedName>
        <fullName evidence="2">Glycosyl transferase, group 2 family</fullName>
        <ecNumber evidence="2">2.4.-.-</ecNumber>
    </submittedName>
</protein>
<evidence type="ECO:0000259" key="1">
    <source>
        <dbReference type="Pfam" id="PF00535"/>
    </source>
</evidence>
<dbReference type="EMBL" id="CP001229">
    <property type="protein sequence ID" value="ACN99760.1"/>
    <property type="molecule type" value="Genomic_DNA"/>
</dbReference>
<dbReference type="PANTHER" id="PTHR22916:SF3">
    <property type="entry name" value="UDP-GLCNAC:BETAGAL BETA-1,3-N-ACETYLGLUCOSAMINYLTRANSFERASE-LIKE PROTEIN 1"/>
    <property type="match status" value="1"/>
</dbReference>
<keyword evidence="2" id="KW-0808">Transferase</keyword>
<dbReference type="EC" id="2.4.-.-" evidence="2"/>
<dbReference type="InterPro" id="IPR001173">
    <property type="entry name" value="Glyco_trans_2-like"/>
</dbReference>
<dbReference type="eggNOG" id="COG1216">
    <property type="taxonomic scope" value="Bacteria"/>
</dbReference>
<dbReference type="CDD" id="cd00761">
    <property type="entry name" value="Glyco_tranf_GTA_type"/>
    <property type="match status" value="1"/>
</dbReference>
<evidence type="ECO:0000313" key="2">
    <source>
        <dbReference type="EMBL" id="ACN99760.1"/>
    </source>
</evidence>
<dbReference type="HOGENOM" id="CLU_025996_0_3_0"/>